<evidence type="ECO:0000256" key="1">
    <source>
        <dbReference type="ARBA" id="ARBA00004370"/>
    </source>
</evidence>
<dbReference type="EMBL" id="SEYY01012214">
    <property type="protein sequence ID" value="KAB7500922.1"/>
    <property type="molecule type" value="Genomic_DNA"/>
</dbReference>
<dbReference type="Proteomes" id="UP000326759">
    <property type="component" value="Unassembled WGS sequence"/>
</dbReference>
<comment type="similarity">
    <text evidence="2">Belongs to the ATPase delta chain family.</text>
</comment>
<evidence type="ECO:0000256" key="7">
    <source>
        <dbReference type="ARBA" id="ARBA00023310"/>
    </source>
</evidence>
<protein>
    <recommendedName>
        <fullName evidence="8">Oligomycin sensitivity conferral protein</fullName>
    </recommendedName>
</protein>
<gene>
    <name evidence="9" type="primary">ATPsynO</name>
    <name evidence="9" type="ORF">Anas_05844</name>
</gene>
<evidence type="ECO:0000256" key="4">
    <source>
        <dbReference type="ARBA" id="ARBA00022781"/>
    </source>
</evidence>
<dbReference type="InterPro" id="IPR000711">
    <property type="entry name" value="ATPase_OSCP/dsu"/>
</dbReference>
<keyword evidence="5" id="KW-0406">Ion transport</keyword>
<keyword evidence="10" id="KW-1185">Reference proteome</keyword>
<dbReference type="InterPro" id="IPR026015">
    <property type="entry name" value="ATP_synth_OSCP/delta_N_sf"/>
</dbReference>
<organism evidence="9 10">
    <name type="scientific">Armadillidium nasatum</name>
    <dbReference type="NCBI Taxonomy" id="96803"/>
    <lineage>
        <taxon>Eukaryota</taxon>
        <taxon>Metazoa</taxon>
        <taxon>Ecdysozoa</taxon>
        <taxon>Arthropoda</taxon>
        <taxon>Crustacea</taxon>
        <taxon>Multicrustacea</taxon>
        <taxon>Malacostraca</taxon>
        <taxon>Eumalacostraca</taxon>
        <taxon>Peracarida</taxon>
        <taxon>Isopoda</taxon>
        <taxon>Oniscidea</taxon>
        <taxon>Crinocheta</taxon>
        <taxon>Armadillidiidae</taxon>
        <taxon>Armadillidium</taxon>
    </lineage>
</organism>
<evidence type="ECO:0000313" key="10">
    <source>
        <dbReference type="Proteomes" id="UP000326759"/>
    </source>
</evidence>
<keyword evidence="7" id="KW-0066">ATP synthesis</keyword>
<keyword evidence="3" id="KW-0813">Transport</keyword>
<comment type="caution">
    <text evidence="9">The sequence shown here is derived from an EMBL/GenBank/DDBJ whole genome shotgun (WGS) entry which is preliminary data.</text>
</comment>
<reference evidence="9 10" key="1">
    <citation type="journal article" date="2019" name="PLoS Biol.">
        <title>Sex chromosomes control vertical transmission of feminizing Wolbachia symbionts in an isopod.</title>
        <authorList>
            <person name="Becking T."/>
            <person name="Chebbi M.A."/>
            <person name="Giraud I."/>
            <person name="Moumen B."/>
            <person name="Laverre T."/>
            <person name="Caubet Y."/>
            <person name="Peccoud J."/>
            <person name="Gilbert C."/>
            <person name="Cordaux R."/>
        </authorList>
    </citation>
    <scope>NUCLEOTIDE SEQUENCE [LARGE SCALE GENOMIC DNA]</scope>
    <source>
        <strain evidence="9">ANa2</strain>
        <tissue evidence="9">Whole body excluding digestive tract and cuticle</tissue>
    </source>
</reference>
<dbReference type="PANTHER" id="PTHR11910">
    <property type="entry name" value="ATP SYNTHASE DELTA CHAIN"/>
    <property type="match status" value="1"/>
</dbReference>
<dbReference type="OrthoDB" id="1262810at2759"/>
<evidence type="ECO:0000256" key="2">
    <source>
        <dbReference type="ARBA" id="ARBA00007046"/>
    </source>
</evidence>
<evidence type="ECO:0000256" key="8">
    <source>
        <dbReference type="ARBA" id="ARBA00033369"/>
    </source>
</evidence>
<dbReference type="HAMAP" id="MF_01416">
    <property type="entry name" value="ATP_synth_delta_bact"/>
    <property type="match status" value="1"/>
</dbReference>
<dbReference type="GO" id="GO:0016020">
    <property type="term" value="C:membrane"/>
    <property type="evidence" value="ECO:0007669"/>
    <property type="project" value="UniProtKB-SubCell"/>
</dbReference>
<dbReference type="NCBIfam" id="TIGR01145">
    <property type="entry name" value="ATP_synt_delta"/>
    <property type="match status" value="1"/>
</dbReference>
<sequence length="210" mass="22815">MATVKSGVNIMRMFSTSTSASQLVKPKVQVFGTEGRYAMALYSAASKKKALNDVERDLNTLSGLLKTDSILREFLFNPLLSKDLKKSALDSVLKKKQASPLTANLLNTMTDNGRIQSIESVASSFSVIMAAERGEIICEVTTAKELDAPTKKELETVLKSFVKKGENIQLTLKVDPSLIGGMVVAIGDKYVDMSISSKINKYTELIQAAV</sequence>
<evidence type="ECO:0000256" key="6">
    <source>
        <dbReference type="ARBA" id="ARBA00023136"/>
    </source>
</evidence>
<dbReference type="GO" id="GO:0046933">
    <property type="term" value="F:proton-transporting ATP synthase activity, rotational mechanism"/>
    <property type="evidence" value="ECO:0007669"/>
    <property type="project" value="InterPro"/>
</dbReference>
<dbReference type="AlphaFoldDB" id="A0A5N5T3J4"/>
<proteinExistence type="inferred from homology"/>
<evidence type="ECO:0000313" key="9">
    <source>
        <dbReference type="EMBL" id="KAB7500922.1"/>
    </source>
</evidence>
<dbReference type="SUPFAM" id="SSF47928">
    <property type="entry name" value="N-terminal domain of the delta subunit of the F1F0-ATP synthase"/>
    <property type="match status" value="1"/>
</dbReference>
<accession>A0A5N5T3J4</accession>
<keyword evidence="6" id="KW-0472">Membrane</keyword>
<evidence type="ECO:0000256" key="3">
    <source>
        <dbReference type="ARBA" id="ARBA00022448"/>
    </source>
</evidence>
<evidence type="ECO:0000256" key="5">
    <source>
        <dbReference type="ARBA" id="ARBA00023065"/>
    </source>
</evidence>
<keyword evidence="4" id="KW-0375">Hydrogen ion transport</keyword>
<dbReference type="Pfam" id="PF00213">
    <property type="entry name" value="OSCP"/>
    <property type="match status" value="1"/>
</dbReference>
<dbReference type="Gene3D" id="1.10.520.20">
    <property type="entry name" value="N-terminal domain of the delta subunit of the F1F0-ATP synthase"/>
    <property type="match status" value="1"/>
</dbReference>
<comment type="subcellular location">
    <subcellularLocation>
        <location evidence="1">Membrane</location>
    </subcellularLocation>
</comment>
<name>A0A5N5T3J4_9CRUS</name>
<dbReference type="PRINTS" id="PR00125">
    <property type="entry name" value="ATPASEDELTA"/>
</dbReference>